<keyword evidence="10" id="KW-1185">Reference proteome</keyword>
<gene>
    <name evidence="9" type="ORF">SNE40_003213</name>
</gene>
<dbReference type="InterPro" id="IPR011598">
    <property type="entry name" value="bHLH_dom"/>
</dbReference>
<dbReference type="GO" id="GO:0005737">
    <property type="term" value="C:cytoplasm"/>
    <property type="evidence" value="ECO:0007669"/>
    <property type="project" value="InterPro"/>
</dbReference>
<dbReference type="GO" id="GO:0003700">
    <property type="term" value="F:DNA-binding transcription factor activity"/>
    <property type="evidence" value="ECO:0007669"/>
    <property type="project" value="InterPro"/>
</dbReference>
<evidence type="ECO:0000313" key="10">
    <source>
        <dbReference type="Proteomes" id="UP001347796"/>
    </source>
</evidence>
<evidence type="ECO:0000256" key="5">
    <source>
        <dbReference type="ARBA" id="ARBA00023242"/>
    </source>
</evidence>
<sequence length="610" mass="68380">MERKRKSATNEIDFSSEDDESKTDCNSDDSRKYQKQNHSEIEKRRRDKMNNFIVELSALIPMCNAMNRKLDKLTVLRMAVQHMKSIKGANKSYTEISLKPSFISEEELKHVILKVSDGFLFVVSCDRAKILYCSQSVSKTLDFSHKELIGQSWFDILHPQDISKIKEQLSSSDLSPRERLIDAKTMMPVKTELPQKSSQLCSGARRSFFCRMRTGGKASASNNLPVPKNKIDADSMMSPRKKKTDRKNFSVIHCTGYLKSWPVSKVNLDEDKEIYPDLNSLSCLVVIGRPQKIYQSKTNFKKHINVRPLEYTSRHSVDGKFQYVDERATIILGLLPQELLGTSVYEYYHQKDIAHLADVHRKVLQTKEKVQTNPYRFKSSGGRYVVLQSTCFGFQNPFTKEVEYIVSMNKIVSEPEVTGCDTSEEILIKMNQNFSNDKIISLGSTSACNSRDLPGISIREYTSAGRIGTKIAEESMDSQVTADSSSLEVTPLPQRFAVPMNVRVPLLNSASSSTSLSQAACSSKTGNVQWSSRLGDQNGHITVNSKSPQAAAVLDSTLLNDVLEEQMVEDMQNPGNDGNDEAALAFLMSLLEADAGLGGPIDFNDLPWPL</sequence>
<organism evidence="9 10">
    <name type="scientific">Patella caerulea</name>
    <name type="common">Rayed Mediterranean limpet</name>
    <dbReference type="NCBI Taxonomy" id="87958"/>
    <lineage>
        <taxon>Eukaryota</taxon>
        <taxon>Metazoa</taxon>
        <taxon>Spiralia</taxon>
        <taxon>Lophotrochozoa</taxon>
        <taxon>Mollusca</taxon>
        <taxon>Gastropoda</taxon>
        <taxon>Patellogastropoda</taxon>
        <taxon>Patelloidea</taxon>
        <taxon>Patellidae</taxon>
        <taxon>Patella</taxon>
    </lineage>
</organism>
<keyword evidence="5" id="KW-0539">Nucleus</keyword>
<evidence type="ECO:0000256" key="4">
    <source>
        <dbReference type="ARBA" id="ARBA00023163"/>
    </source>
</evidence>
<feature type="domain" description="PAS" evidence="7">
    <location>
        <begin position="104"/>
        <end position="169"/>
    </location>
</feature>
<evidence type="ECO:0000256" key="2">
    <source>
        <dbReference type="ARBA" id="ARBA00023015"/>
    </source>
</evidence>
<dbReference type="CDD" id="cd00130">
    <property type="entry name" value="PAS"/>
    <property type="match status" value="2"/>
</dbReference>
<dbReference type="EMBL" id="JAZGQO010000002">
    <property type="protein sequence ID" value="KAK6191555.1"/>
    <property type="molecule type" value="Genomic_DNA"/>
</dbReference>
<dbReference type="PROSITE" id="PS50112">
    <property type="entry name" value="PAS"/>
    <property type="match status" value="2"/>
</dbReference>
<feature type="domain" description="BHLH" evidence="8">
    <location>
        <begin position="33"/>
        <end position="86"/>
    </location>
</feature>
<evidence type="ECO:0000256" key="3">
    <source>
        <dbReference type="ARBA" id="ARBA00023125"/>
    </source>
</evidence>
<dbReference type="PANTHER" id="PTHR23042">
    <property type="entry name" value="CIRCADIAN PROTEIN CLOCK/ARNT/BMAL/PAS"/>
    <property type="match status" value="1"/>
</dbReference>
<dbReference type="Pfam" id="PF14598">
    <property type="entry name" value="PAS_11"/>
    <property type="match status" value="1"/>
</dbReference>
<dbReference type="Gene3D" id="3.30.450.20">
    <property type="entry name" value="PAS domain"/>
    <property type="match status" value="2"/>
</dbReference>
<keyword evidence="2" id="KW-0805">Transcription regulation</keyword>
<dbReference type="GO" id="GO:0046983">
    <property type="term" value="F:protein dimerization activity"/>
    <property type="evidence" value="ECO:0007669"/>
    <property type="project" value="InterPro"/>
</dbReference>
<name>A0AAN8Q4U9_PATCE</name>
<dbReference type="InterPro" id="IPR035965">
    <property type="entry name" value="PAS-like_dom_sf"/>
</dbReference>
<evidence type="ECO:0000259" key="8">
    <source>
        <dbReference type="PROSITE" id="PS50888"/>
    </source>
</evidence>
<dbReference type="InterPro" id="IPR001067">
    <property type="entry name" value="Nuc_translocat"/>
</dbReference>
<keyword evidence="4" id="KW-0804">Transcription</keyword>
<keyword evidence="1" id="KW-0677">Repeat</keyword>
<dbReference type="SUPFAM" id="SSF47459">
    <property type="entry name" value="HLH, helix-loop-helix DNA-binding domain"/>
    <property type="match status" value="1"/>
</dbReference>
<dbReference type="GO" id="GO:0005667">
    <property type="term" value="C:transcription regulator complex"/>
    <property type="evidence" value="ECO:0007669"/>
    <property type="project" value="InterPro"/>
</dbReference>
<dbReference type="SMART" id="SM00353">
    <property type="entry name" value="HLH"/>
    <property type="match status" value="1"/>
</dbReference>
<dbReference type="InterPro" id="IPR000014">
    <property type="entry name" value="PAS"/>
</dbReference>
<dbReference type="Proteomes" id="UP001347796">
    <property type="component" value="Unassembled WGS sequence"/>
</dbReference>
<protein>
    <submittedName>
        <fullName evidence="9">Uncharacterized protein</fullName>
    </submittedName>
</protein>
<dbReference type="AlphaFoldDB" id="A0AAN8Q4U9"/>
<dbReference type="PROSITE" id="PS50888">
    <property type="entry name" value="BHLH"/>
    <property type="match status" value="1"/>
</dbReference>
<reference evidence="9 10" key="1">
    <citation type="submission" date="2024-01" db="EMBL/GenBank/DDBJ databases">
        <title>The genome of the rayed Mediterranean limpet Patella caerulea (Linnaeus, 1758).</title>
        <authorList>
            <person name="Anh-Thu Weber A."/>
            <person name="Halstead-Nussloch G."/>
        </authorList>
    </citation>
    <scope>NUCLEOTIDE SEQUENCE [LARGE SCALE GENOMIC DNA]</scope>
    <source>
        <strain evidence="9">AATW-2023a</strain>
        <tissue evidence="9">Whole specimen</tissue>
    </source>
</reference>
<feature type="region of interest" description="Disordered" evidence="6">
    <location>
        <begin position="1"/>
        <end position="44"/>
    </location>
</feature>
<feature type="domain" description="PAS" evidence="7">
    <location>
        <begin position="316"/>
        <end position="367"/>
    </location>
</feature>
<evidence type="ECO:0000256" key="1">
    <source>
        <dbReference type="ARBA" id="ARBA00022737"/>
    </source>
</evidence>
<feature type="region of interest" description="Disordered" evidence="6">
    <location>
        <begin position="220"/>
        <end position="242"/>
    </location>
</feature>
<dbReference type="Pfam" id="PF13426">
    <property type="entry name" value="PAS_9"/>
    <property type="match status" value="1"/>
</dbReference>
<dbReference type="PRINTS" id="PR00785">
    <property type="entry name" value="NCTRNSLOCATR"/>
</dbReference>
<evidence type="ECO:0000259" key="7">
    <source>
        <dbReference type="PROSITE" id="PS50112"/>
    </source>
</evidence>
<dbReference type="SMART" id="SM00091">
    <property type="entry name" value="PAS"/>
    <property type="match status" value="2"/>
</dbReference>
<comment type="caution">
    <text evidence="9">The sequence shown here is derived from an EMBL/GenBank/DDBJ whole genome shotgun (WGS) entry which is preliminary data.</text>
</comment>
<accession>A0AAN8Q4U9</accession>
<proteinExistence type="predicted"/>
<dbReference type="GO" id="GO:0003677">
    <property type="term" value="F:DNA binding"/>
    <property type="evidence" value="ECO:0007669"/>
    <property type="project" value="UniProtKB-KW"/>
</dbReference>
<evidence type="ECO:0000313" key="9">
    <source>
        <dbReference type="EMBL" id="KAK6191555.1"/>
    </source>
</evidence>
<evidence type="ECO:0000256" key="6">
    <source>
        <dbReference type="SAM" id="MobiDB-lite"/>
    </source>
</evidence>
<dbReference type="Gene3D" id="4.10.280.10">
    <property type="entry name" value="Helix-loop-helix DNA-binding domain"/>
    <property type="match status" value="1"/>
</dbReference>
<dbReference type="NCBIfam" id="TIGR00229">
    <property type="entry name" value="sensory_box"/>
    <property type="match status" value="1"/>
</dbReference>
<feature type="compositionally biased region" description="Basic and acidic residues" evidence="6">
    <location>
        <begin position="22"/>
        <end position="44"/>
    </location>
</feature>
<dbReference type="InterPro" id="IPR050933">
    <property type="entry name" value="Circadian_TF"/>
</dbReference>
<keyword evidence="3" id="KW-0238">DNA-binding</keyword>
<dbReference type="Pfam" id="PF00010">
    <property type="entry name" value="HLH"/>
    <property type="match status" value="1"/>
</dbReference>
<dbReference type="InterPro" id="IPR036638">
    <property type="entry name" value="HLH_DNA-bd_sf"/>
</dbReference>
<dbReference type="GO" id="GO:0005634">
    <property type="term" value="C:nucleus"/>
    <property type="evidence" value="ECO:0007669"/>
    <property type="project" value="InterPro"/>
</dbReference>
<dbReference type="SUPFAM" id="SSF55785">
    <property type="entry name" value="PYP-like sensor domain (PAS domain)"/>
    <property type="match status" value="2"/>
</dbReference>